<feature type="domain" description="Isochorismatase-like" evidence="2">
    <location>
        <begin position="4"/>
        <end position="151"/>
    </location>
</feature>
<evidence type="ECO:0000259" key="2">
    <source>
        <dbReference type="Pfam" id="PF00857"/>
    </source>
</evidence>
<organism evidence="3 4">
    <name type="scientific">Bordetella ansorpii</name>
    <dbReference type="NCBI Taxonomy" id="288768"/>
    <lineage>
        <taxon>Bacteria</taxon>
        <taxon>Pseudomonadati</taxon>
        <taxon>Pseudomonadota</taxon>
        <taxon>Betaproteobacteria</taxon>
        <taxon>Burkholderiales</taxon>
        <taxon>Alcaligenaceae</taxon>
        <taxon>Bordetella</taxon>
    </lineage>
</organism>
<accession>A0A157QPF0</accession>
<proteinExistence type="predicted"/>
<dbReference type="Proteomes" id="UP000077037">
    <property type="component" value="Unassembled WGS sequence"/>
</dbReference>
<gene>
    <name evidence="3" type="ORF">SAMEA1982600_03846</name>
</gene>
<protein>
    <submittedName>
        <fullName evidence="3">Isochorismatase family hydrolase</fullName>
    </submittedName>
</protein>
<evidence type="ECO:0000313" key="3">
    <source>
        <dbReference type="EMBL" id="SAI47713.1"/>
    </source>
</evidence>
<sequence length="186" mass="20342">MKQALIVIDAQESFRQRPFWDDAEYPAYVRAQQALIDAAAARGIAVLQVFHQANSDDPANPFSPASGHVATLRELRISPTAVFRKTVHSSLYARDEAGGTLHDWLKANAIEAVAISGLRTEQCCETTARHASDEGFKVRYALDATLTFTMQSASGKRYSPQEIREHTALVLQGRFADVVPAADALA</sequence>
<dbReference type="Gene3D" id="3.40.50.850">
    <property type="entry name" value="Isochorismatase-like"/>
    <property type="match status" value="1"/>
</dbReference>
<dbReference type="PANTHER" id="PTHR43540:SF6">
    <property type="entry name" value="ISOCHORISMATASE-LIKE DOMAIN-CONTAINING PROTEIN"/>
    <property type="match status" value="1"/>
</dbReference>
<dbReference type="AlphaFoldDB" id="A0A157QPF0"/>
<dbReference type="EMBL" id="FKBS01000025">
    <property type="protein sequence ID" value="SAI47713.1"/>
    <property type="molecule type" value="Genomic_DNA"/>
</dbReference>
<dbReference type="OrthoDB" id="5360912at2"/>
<evidence type="ECO:0000256" key="1">
    <source>
        <dbReference type="ARBA" id="ARBA00022801"/>
    </source>
</evidence>
<dbReference type="InterPro" id="IPR000868">
    <property type="entry name" value="Isochorismatase-like_dom"/>
</dbReference>
<dbReference type="PANTHER" id="PTHR43540">
    <property type="entry name" value="PEROXYUREIDOACRYLATE/UREIDOACRYLATE AMIDOHYDROLASE-RELATED"/>
    <property type="match status" value="1"/>
</dbReference>
<dbReference type="InterPro" id="IPR036380">
    <property type="entry name" value="Isochorismatase-like_sf"/>
</dbReference>
<name>A0A157QPF0_9BORD</name>
<dbReference type="GO" id="GO:0016787">
    <property type="term" value="F:hydrolase activity"/>
    <property type="evidence" value="ECO:0007669"/>
    <property type="project" value="UniProtKB-KW"/>
</dbReference>
<dbReference type="RefSeq" id="WP_066417243.1">
    <property type="nucleotide sequence ID" value="NZ_FKBS01000025.1"/>
</dbReference>
<dbReference type="SUPFAM" id="SSF52499">
    <property type="entry name" value="Isochorismatase-like hydrolases"/>
    <property type="match status" value="1"/>
</dbReference>
<dbReference type="Pfam" id="PF00857">
    <property type="entry name" value="Isochorismatase"/>
    <property type="match status" value="1"/>
</dbReference>
<keyword evidence="1 3" id="KW-0378">Hydrolase</keyword>
<dbReference type="InterPro" id="IPR050272">
    <property type="entry name" value="Isochorismatase-like_hydrls"/>
</dbReference>
<reference evidence="3 4" key="1">
    <citation type="submission" date="2016-03" db="EMBL/GenBank/DDBJ databases">
        <authorList>
            <consortium name="Pathogen Informatics"/>
        </authorList>
    </citation>
    <scope>NUCLEOTIDE SEQUENCE [LARGE SCALE GENOMIC DNA]</scope>
    <source>
        <strain evidence="3 4">NCTC13364</strain>
    </source>
</reference>
<evidence type="ECO:0000313" key="4">
    <source>
        <dbReference type="Proteomes" id="UP000077037"/>
    </source>
</evidence>